<evidence type="ECO:0000256" key="7">
    <source>
        <dbReference type="ARBA" id="ARBA00023014"/>
    </source>
</evidence>
<dbReference type="RefSeq" id="WP_012898968.1">
    <property type="nucleotide sequence ID" value="NC_013665.1"/>
</dbReference>
<evidence type="ECO:0000313" key="11">
    <source>
        <dbReference type="EMBL" id="BAI60288.1"/>
    </source>
</evidence>
<proteinExistence type="inferred from homology"/>
<dbReference type="EMBL" id="AP011532">
    <property type="protein sequence ID" value="BAI60288.1"/>
    <property type="molecule type" value="Genomic_DNA"/>
</dbReference>
<gene>
    <name evidence="11" type="ordered locus">MCP_0216</name>
</gene>
<evidence type="ECO:0000256" key="3">
    <source>
        <dbReference type="ARBA" id="ARBA00022723"/>
    </source>
</evidence>
<sequence length="207" mass="23419">MRRDEAALLKKLYELLDDGTGWEEWWPADSDFERVVGSILIQRTRWENVDRAIAALNKEGLLTPRALASCPSGRLEELIRPAGFYRQKAARLRAVAGYFSRSGAGSIPTEKLREELLSLPGVGNETADVIMLYVAGRPRFVLDAYAKRILKCAGIMDDHDELQALARKALCDDLEAHRRCHALIVEHGKRYCNKNECEMCLVKRYLG</sequence>
<evidence type="ECO:0000256" key="2">
    <source>
        <dbReference type="ARBA" id="ARBA00022485"/>
    </source>
</evidence>
<keyword evidence="4" id="KW-0227">DNA damage</keyword>
<dbReference type="InParanoid" id="D1YV16"/>
<dbReference type="SUPFAM" id="SSF48150">
    <property type="entry name" value="DNA-glycosylase"/>
    <property type="match status" value="1"/>
</dbReference>
<dbReference type="eggNOG" id="arCOG00461">
    <property type="taxonomic scope" value="Archaea"/>
</dbReference>
<reference evidence="12" key="3">
    <citation type="journal article" date="2011" name="PLoS ONE">
        <title>Genome sequence of a mesophilic hydrogenotrophic methanogen Methanocella paludicola, the first cultivated representative of the order Methanocellales.</title>
        <authorList>
            <person name="Sakai S."/>
            <person name="Takaki Y."/>
            <person name="Shimamura S."/>
            <person name="Sekine M."/>
            <person name="Tajima T."/>
            <person name="Kosugi H."/>
            <person name="Ichikawa N."/>
            <person name="Tasumi E."/>
            <person name="Hiraki A.T."/>
            <person name="Shimizu A."/>
            <person name="Kato Y."/>
            <person name="Nishiko R."/>
            <person name="Mori K."/>
            <person name="Fujita N."/>
            <person name="Imachi H."/>
            <person name="Takai K."/>
        </authorList>
    </citation>
    <scope>NUCLEOTIDE SEQUENCE [LARGE SCALE GENOMIC DNA]</scope>
    <source>
        <strain evidence="12">DSM 17711 / JCM 13418 / NBRC 101707 / SANAE</strain>
    </source>
</reference>
<reference evidence="11 12" key="1">
    <citation type="journal article" date="2007" name="Appl. Environ. Microbiol.">
        <title>Isolation of key methanogens for global methane emission from rice paddy fields: a novel isolate affiliated with the clone cluster rice cluster I.</title>
        <authorList>
            <person name="Sakai S."/>
            <person name="Imachi H."/>
            <person name="Sekiguchi Y."/>
            <person name="Ohashi A."/>
            <person name="Harada H."/>
            <person name="Kamagata Y."/>
        </authorList>
    </citation>
    <scope>NUCLEOTIDE SEQUENCE [LARGE SCALE GENOMIC DNA]</scope>
    <source>
        <strain evidence="12">DSM 17711 / JCM 13418 / NBRC 101707 / SANAE</strain>
    </source>
</reference>
<dbReference type="Pfam" id="PF00633">
    <property type="entry name" value="HHH"/>
    <property type="match status" value="1"/>
</dbReference>
<dbReference type="GO" id="GO:0004519">
    <property type="term" value="F:endonuclease activity"/>
    <property type="evidence" value="ECO:0007669"/>
    <property type="project" value="UniProtKB-KW"/>
</dbReference>
<keyword evidence="12" id="KW-1185">Reference proteome</keyword>
<dbReference type="GeneID" id="8680356"/>
<evidence type="ECO:0000313" key="12">
    <source>
        <dbReference type="Proteomes" id="UP000001882"/>
    </source>
</evidence>
<dbReference type="GO" id="GO:0046872">
    <property type="term" value="F:metal ion binding"/>
    <property type="evidence" value="ECO:0007669"/>
    <property type="project" value="UniProtKB-KW"/>
</dbReference>
<evidence type="ECO:0000256" key="8">
    <source>
        <dbReference type="ARBA" id="ARBA00023204"/>
    </source>
</evidence>
<evidence type="ECO:0000256" key="9">
    <source>
        <dbReference type="ARBA" id="ARBA00023295"/>
    </source>
</evidence>
<dbReference type="InterPro" id="IPR000445">
    <property type="entry name" value="HhH_motif"/>
</dbReference>
<dbReference type="PANTHER" id="PTHR10359">
    <property type="entry name" value="A/G-SPECIFIC ADENINE GLYCOSYLASE/ENDONUCLEASE III"/>
    <property type="match status" value="1"/>
</dbReference>
<dbReference type="InterPro" id="IPR011257">
    <property type="entry name" value="DNA_glycosylase"/>
</dbReference>
<reference evidence="11 12" key="2">
    <citation type="journal article" date="2008" name="Int. J. Syst. Evol. Microbiol.">
        <title>Methanocella paludicola gen. nov., sp. nov., a methane-producing archaeon, the first isolate of the lineage 'Rice Cluster I', and proposal of the new archaeal order Methanocellales ord. nov.</title>
        <authorList>
            <person name="Sakai S."/>
            <person name="Imachi H."/>
            <person name="Hanada S."/>
            <person name="Ohashi A."/>
            <person name="Harada H."/>
            <person name="Kamagata Y."/>
        </authorList>
    </citation>
    <scope>NUCLEOTIDE SEQUENCE [LARGE SCALE GENOMIC DNA]</scope>
    <source>
        <strain evidence="12">DSM 17711 / JCM 13418 / NBRC 101707 / SANAE</strain>
    </source>
</reference>
<dbReference type="AlphaFoldDB" id="D1YV16"/>
<dbReference type="SMART" id="SM00478">
    <property type="entry name" value="ENDO3c"/>
    <property type="match status" value="1"/>
</dbReference>
<keyword evidence="8" id="KW-0234">DNA repair</keyword>
<dbReference type="InterPro" id="IPR023170">
    <property type="entry name" value="HhH_base_excis_C"/>
</dbReference>
<organism evidence="11 12">
    <name type="scientific">Methanocella paludicola (strain DSM 17711 / JCM 13418 / NBRC 101707 / SANAE)</name>
    <dbReference type="NCBI Taxonomy" id="304371"/>
    <lineage>
        <taxon>Archaea</taxon>
        <taxon>Methanobacteriati</taxon>
        <taxon>Methanobacteriota</taxon>
        <taxon>Stenosarchaea group</taxon>
        <taxon>Methanomicrobia</taxon>
        <taxon>Methanocellales</taxon>
        <taxon>Methanocellaceae</taxon>
        <taxon>Methanocella</taxon>
    </lineage>
</organism>
<dbReference type="GO" id="GO:0019104">
    <property type="term" value="F:DNA N-glycosylase activity"/>
    <property type="evidence" value="ECO:0007669"/>
    <property type="project" value="UniProtKB-ARBA"/>
</dbReference>
<dbReference type="InterPro" id="IPR003265">
    <property type="entry name" value="HhH-GPD_domain"/>
</dbReference>
<dbReference type="GO" id="GO:0051539">
    <property type="term" value="F:4 iron, 4 sulfur cluster binding"/>
    <property type="evidence" value="ECO:0007669"/>
    <property type="project" value="UniProtKB-KW"/>
</dbReference>
<keyword evidence="3" id="KW-0479">Metal-binding</keyword>
<dbReference type="Pfam" id="PF00730">
    <property type="entry name" value="HhH-GPD"/>
    <property type="match status" value="1"/>
</dbReference>
<keyword evidence="5" id="KW-0378">Hydrolase</keyword>
<evidence type="ECO:0000256" key="6">
    <source>
        <dbReference type="ARBA" id="ARBA00023004"/>
    </source>
</evidence>
<keyword evidence="6" id="KW-0408">Iron</keyword>
<evidence type="ECO:0000259" key="10">
    <source>
        <dbReference type="SMART" id="SM00478"/>
    </source>
</evidence>
<keyword evidence="9" id="KW-0326">Glycosidase</keyword>
<dbReference type="PANTHER" id="PTHR10359:SF19">
    <property type="entry name" value="DNA REPAIR GLYCOSYLASE MJ1434-RELATED"/>
    <property type="match status" value="1"/>
</dbReference>
<dbReference type="GO" id="GO:0006284">
    <property type="term" value="P:base-excision repair"/>
    <property type="evidence" value="ECO:0007669"/>
    <property type="project" value="InterPro"/>
</dbReference>
<dbReference type="STRING" id="304371.MCP_0216"/>
<dbReference type="Gene3D" id="1.10.1670.10">
    <property type="entry name" value="Helix-hairpin-Helix base-excision DNA repair enzymes (C-terminal)"/>
    <property type="match status" value="1"/>
</dbReference>
<evidence type="ECO:0000256" key="1">
    <source>
        <dbReference type="ARBA" id="ARBA00008343"/>
    </source>
</evidence>
<dbReference type="KEGG" id="mpd:MCP_0216"/>
<keyword evidence="7" id="KW-0411">Iron-sulfur</keyword>
<dbReference type="CDD" id="cd00056">
    <property type="entry name" value="ENDO3c"/>
    <property type="match status" value="1"/>
</dbReference>
<feature type="domain" description="HhH-GPD" evidence="10">
    <location>
        <begin position="40"/>
        <end position="190"/>
    </location>
</feature>
<dbReference type="GO" id="GO:0003677">
    <property type="term" value="F:DNA binding"/>
    <property type="evidence" value="ECO:0007669"/>
    <property type="project" value="InterPro"/>
</dbReference>
<dbReference type="Gene3D" id="1.10.340.30">
    <property type="entry name" value="Hypothetical protein, domain 2"/>
    <property type="match status" value="1"/>
</dbReference>
<dbReference type="PIRSF" id="PIRSF001435">
    <property type="entry name" value="Nth"/>
    <property type="match status" value="1"/>
</dbReference>
<dbReference type="OrthoDB" id="19248at2157"/>
<evidence type="ECO:0000256" key="4">
    <source>
        <dbReference type="ARBA" id="ARBA00022763"/>
    </source>
</evidence>
<evidence type="ECO:0000256" key="5">
    <source>
        <dbReference type="ARBA" id="ARBA00022801"/>
    </source>
</evidence>
<keyword evidence="11" id="KW-0255">Endonuclease</keyword>
<dbReference type="Proteomes" id="UP000001882">
    <property type="component" value="Chromosome"/>
</dbReference>
<accession>D1YV16</accession>
<keyword evidence="2" id="KW-0004">4Fe-4S</keyword>
<comment type="similarity">
    <text evidence="1">Belongs to the Nth/MutY family.</text>
</comment>
<dbReference type="FunCoup" id="D1YV16">
    <property type="interactions" value="7"/>
</dbReference>
<name>D1YV16_METPS</name>
<protein>
    <submittedName>
        <fullName evidence="11">Endonuclease III</fullName>
    </submittedName>
</protein>
<keyword evidence="11" id="KW-0540">Nuclease</keyword>